<reference evidence="1" key="1">
    <citation type="journal article" date="2014" name="Front. Microbiol.">
        <title>High frequency of phylogenetically diverse reductive dehalogenase-homologous genes in deep subseafloor sedimentary metagenomes.</title>
        <authorList>
            <person name="Kawai M."/>
            <person name="Futagami T."/>
            <person name="Toyoda A."/>
            <person name="Takaki Y."/>
            <person name="Nishi S."/>
            <person name="Hori S."/>
            <person name="Arai W."/>
            <person name="Tsubouchi T."/>
            <person name="Morono Y."/>
            <person name="Uchiyama I."/>
            <person name="Ito T."/>
            <person name="Fujiyama A."/>
            <person name="Inagaki F."/>
            <person name="Takami H."/>
        </authorList>
    </citation>
    <scope>NUCLEOTIDE SEQUENCE</scope>
    <source>
        <strain evidence="1">Expedition CK06-06</strain>
    </source>
</reference>
<gene>
    <name evidence="1" type="ORF">S06H3_26379</name>
</gene>
<accession>X1PC90</accession>
<comment type="caution">
    <text evidence="1">The sequence shown here is derived from an EMBL/GenBank/DDBJ whole genome shotgun (WGS) entry which is preliminary data.</text>
</comment>
<dbReference type="AlphaFoldDB" id="X1PC90"/>
<organism evidence="1">
    <name type="scientific">marine sediment metagenome</name>
    <dbReference type="NCBI Taxonomy" id="412755"/>
    <lineage>
        <taxon>unclassified sequences</taxon>
        <taxon>metagenomes</taxon>
        <taxon>ecological metagenomes</taxon>
    </lineage>
</organism>
<feature type="non-terminal residue" evidence="1">
    <location>
        <position position="1"/>
    </location>
</feature>
<dbReference type="EMBL" id="BARV01015244">
    <property type="protein sequence ID" value="GAI28519.1"/>
    <property type="molecule type" value="Genomic_DNA"/>
</dbReference>
<evidence type="ECO:0000313" key="1">
    <source>
        <dbReference type="EMBL" id="GAI28519.1"/>
    </source>
</evidence>
<name>X1PC90_9ZZZZ</name>
<protein>
    <submittedName>
        <fullName evidence="1">Uncharacterized protein</fullName>
    </submittedName>
</protein>
<proteinExistence type="predicted"/>
<sequence length="30" mass="3579">RRWDEKSERELVKLLGEERAKRLLADLGIV</sequence>